<dbReference type="AlphaFoldDB" id="A0A9Q5QXI2"/>
<gene>
    <name evidence="2" type="ORF">CENA302_06285</name>
</gene>
<proteinExistence type="predicted"/>
<accession>A0A9Q5QXI2</accession>
<dbReference type="Proteomes" id="UP000190056">
    <property type="component" value="Unassembled WGS sequence"/>
</dbReference>
<dbReference type="EMBL" id="MTPU01000027">
    <property type="protein sequence ID" value="OPH10218.1"/>
    <property type="molecule type" value="Genomic_DNA"/>
</dbReference>
<organism evidence="2 3">
    <name type="scientific">Cylindrospermopsis raciborskii CENA302</name>
    <dbReference type="NCBI Taxonomy" id="1170768"/>
    <lineage>
        <taxon>Bacteria</taxon>
        <taxon>Bacillati</taxon>
        <taxon>Cyanobacteriota</taxon>
        <taxon>Cyanophyceae</taxon>
        <taxon>Nostocales</taxon>
        <taxon>Aphanizomenonaceae</taxon>
        <taxon>Cylindrospermopsis</taxon>
    </lineage>
</organism>
<comment type="caution">
    <text evidence="2">The sequence shown here is derived from an EMBL/GenBank/DDBJ whole genome shotgun (WGS) entry which is preliminary data.</text>
</comment>
<protein>
    <submittedName>
        <fullName evidence="2">Uncharacterized protein</fullName>
    </submittedName>
</protein>
<name>A0A9Q5QXI2_9CYAN</name>
<keyword evidence="1" id="KW-1133">Transmembrane helix</keyword>
<keyword evidence="1" id="KW-0472">Membrane</keyword>
<sequence length="119" mass="13652">MNINISDSNHISCPICRGTNTTKSFGTYMGLFTCPFCHERLVVCKSGHYVRDPFSWRKIVLGSALRRQSQPLSRLVRDLFSLRRYLLLVGVGISVVLTTMVITEQNTSYKQYPNQLRHL</sequence>
<keyword evidence="1" id="KW-0812">Transmembrane</keyword>
<evidence type="ECO:0000313" key="3">
    <source>
        <dbReference type="Proteomes" id="UP000190056"/>
    </source>
</evidence>
<evidence type="ECO:0000313" key="2">
    <source>
        <dbReference type="EMBL" id="OPH10218.1"/>
    </source>
</evidence>
<reference evidence="2 3" key="1">
    <citation type="submission" date="2017-01" db="EMBL/GenBank/DDBJ databases">
        <authorList>
            <person name="Abreu V.A."/>
            <person name="Popin R.V."/>
            <person name="Rigonato J."/>
            <person name="Andreote A.P."/>
            <person name="Schaker P.C."/>
            <person name="Hoff-Risseti C."/>
            <person name="Alvarenga D.O."/>
            <person name="Varani A.M."/>
            <person name="Fiore M.F."/>
        </authorList>
    </citation>
    <scope>NUCLEOTIDE SEQUENCE [LARGE SCALE GENOMIC DNA]</scope>
    <source>
        <strain evidence="2 3">CENA302</strain>
    </source>
</reference>
<feature type="transmembrane region" description="Helical" evidence="1">
    <location>
        <begin position="85"/>
        <end position="103"/>
    </location>
</feature>
<evidence type="ECO:0000256" key="1">
    <source>
        <dbReference type="SAM" id="Phobius"/>
    </source>
</evidence>